<sequence>MQKLIPSAQAYSWGSRTLIQQLRGEQPSNTPLAELWYGAHPAAPSSVDGEALTEVIAKNPVRELGGSVVEQYSERLPFLLKLLAAEQPLSLQAHPSLEQAREGFARENDEGIALDARERNYRDDNHKPELMVAITEFHAMAGFRPLERTRALFRALDCPELEHYANLIPEHLEGTKGAEEGDLRALFTTWITIPSTARTTLIEAVVAAAKRVQESVEPWMQQVLRQVIDLQDRHPGDIGVLGALLLNHIALQPGEAIYLDAGNLHAYVSGLGVEIMANSDNVLRGGLTPKYVDIPELVHVLRFSTLEDPVVQPQNGVYQVPAREFSLRTLDVQGEVRVEHAGPAIVLCTEGSIHAGVETLNPTEALWISADDPAIEVHGEGKLFIASVGAV</sequence>
<dbReference type="GO" id="GO:0005829">
    <property type="term" value="C:cytosol"/>
    <property type="evidence" value="ECO:0007669"/>
    <property type="project" value="TreeGrafter"/>
</dbReference>
<evidence type="ECO:0000256" key="3">
    <source>
        <dbReference type="ARBA" id="ARBA00011956"/>
    </source>
</evidence>
<dbReference type="Pfam" id="PF20511">
    <property type="entry name" value="PMI_typeI_cat"/>
    <property type="match status" value="1"/>
</dbReference>
<dbReference type="InterPro" id="IPR001250">
    <property type="entry name" value="Man6P_Isoase-1"/>
</dbReference>
<keyword evidence="4 8" id="KW-0479">Metal-binding</keyword>
<protein>
    <recommendedName>
        <fullName evidence="3">mannose-6-phosphate isomerase</fullName>
        <ecNumber evidence="3">5.3.1.8</ecNumber>
    </recommendedName>
</protein>
<dbReference type="InterPro" id="IPR011051">
    <property type="entry name" value="RmlC_Cupin_sf"/>
</dbReference>
<evidence type="ECO:0000256" key="6">
    <source>
        <dbReference type="ARBA" id="ARBA00023235"/>
    </source>
</evidence>
<dbReference type="AlphaFoldDB" id="A0A3G6J458"/>
<feature type="binding site" evidence="8">
    <location>
        <position position="92"/>
    </location>
    <ligand>
        <name>Zn(2+)</name>
        <dbReference type="ChEBI" id="CHEBI:29105"/>
    </ligand>
</feature>
<keyword evidence="6 10" id="KW-0413">Isomerase</keyword>
<feature type="active site" evidence="7">
    <location>
        <position position="284"/>
    </location>
</feature>
<dbReference type="InterPro" id="IPR016305">
    <property type="entry name" value="Mannose-6-P_Isomerase"/>
</dbReference>
<dbReference type="RefSeq" id="WP_123933347.1">
    <property type="nucleotide sequence ID" value="NZ_CP033897.1"/>
</dbReference>
<evidence type="ECO:0000313" key="10">
    <source>
        <dbReference type="EMBL" id="AZA10864.1"/>
    </source>
</evidence>
<evidence type="ECO:0000256" key="7">
    <source>
        <dbReference type="PIRSR" id="PIRSR001480-1"/>
    </source>
</evidence>
<dbReference type="GO" id="GO:0005975">
    <property type="term" value="P:carbohydrate metabolic process"/>
    <property type="evidence" value="ECO:0007669"/>
    <property type="project" value="InterPro"/>
</dbReference>
<comment type="cofactor">
    <cofactor evidence="8">
        <name>Zn(2+)</name>
        <dbReference type="ChEBI" id="CHEBI:29105"/>
    </cofactor>
    <text evidence="8">Binds 1 zinc ion per subunit.</text>
</comment>
<reference evidence="10 11" key="1">
    <citation type="submission" date="2018-11" db="EMBL/GenBank/DDBJ databases">
        <authorList>
            <person name="Kleinhagauer T."/>
            <person name="Glaeser S.P."/>
            <person name="Spergser J."/>
            <person name="Ruckert C."/>
            <person name="Kaempfer P."/>
            <person name="Busse H.-J."/>
        </authorList>
    </citation>
    <scope>NUCLEOTIDE SEQUENCE [LARGE SCALE GENOMIC DNA]</scope>
    <source>
        <strain evidence="10 11">W8</strain>
    </source>
</reference>
<dbReference type="GO" id="GO:0004476">
    <property type="term" value="F:mannose-6-phosphate isomerase activity"/>
    <property type="evidence" value="ECO:0007669"/>
    <property type="project" value="UniProtKB-EC"/>
</dbReference>
<feature type="domain" description="Phosphomannose isomerase type I catalytic" evidence="9">
    <location>
        <begin position="1"/>
        <end position="146"/>
    </location>
</feature>
<dbReference type="GO" id="GO:0009298">
    <property type="term" value="P:GDP-mannose biosynthetic process"/>
    <property type="evidence" value="ECO:0007669"/>
    <property type="project" value="InterPro"/>
</dbReference>
<dbReference type="Gene3D" id="1.10.441.10">
    <property type="entry name" value="Phosphomannose Isomerase, domain 2"/>
    <property type="match status" value="1"/>
</dbReference>
<dbReference type="InterPro" id="IPR018050">
    <property type="entry name" value="Pmannose_isomerase-type1_CS"/>
</dbReference>
<comment type="similarity">
    <text evidence="2">Belongs to the mannose-6-phosphate isomerase type 1 family.</text>
</comment>
<comment type="catalytic activity">
    <reaction evidence="1">
        <text>D-mannose 6-phosphate = D-fructose 6-phosphate</text>
        <dbReference type="Rhea" id="RHEA:12356"/>
        <dbReference type="ChEBI" id="CHEBI:58735"/>
        <dbReference type="ChEBI" id="CHEBI:61527"/>
        <dbReference type="EC" id="5.3.1.8"/>
    </reaction>
</comment>
<evidence type="ECO:0000256" key="2">
    <source>
        <dbReference type="ARBA" id="ARBA00010772"/>
    </source>
</evidence>
<evidence type="ECO:0000256" key="1">
    <source>
        <dbReference type="ARBA" id="ARBA00000757"/>
    </source>
</evidence>
<dbReference type="Gene3D" id="2.60.120.10">
    <property type="entry name" value="Jelly Rolls"/>
    <property type="match status" value="2"/>
</dbReference>
<dbReference type="KEGG" id="cgk:CGERO_02700"/>
<dbReference type="CDD" id="cd07011">
    <property type="entry name" value="cupin_PMI_type_I_N"/>
    <property type="match status" value="1"/>
</dbReference>
<dbReference type="PIRSF" id="PIRSF001480">
    <property type="entry name" value="Mannose-6-phosphate_isomerase"/>
    <property type="match status" value="1"/>
</dbReference>
<dbReference type="InterPro" id="IPR014710">
    <property type="entry name" value="RmlC-like_jellyroll"/>
</dbReference>
<evidence type="ECO:0000256" key="8">
    <source>
        <dbReference type="PIRSR" id="PIRSR001480-2"/>
    </source>
</evidence>
<dbReference type="GO" id="GO:0008270">
    <property type="term" value="F:zinc ion binding"/>
    <property type="evidence" value="ECO:0007669"/>
    <property type="project" value="InterPro"/>
</dbReference>
<dbReference type="PANTHER" id="PTHR10309">
    <property type="entry name" value="MANNOSE-6-PHOSPHATE ISOMERASE"/>
    <property type="match status" value="1"/>
</dbReference>
<dbReference type="EC" id="5.3.1.8" evidence="3"/>
<accession>A0A3G6J458</accession>
<gene>
    <name evidence="10" type="primary">manA</name>
    <name evidence="10" type="ORF">CGERO_02700</name>
</gene>
<dbReference type="Proteomes" id="UP000271587">
    <property type="component" value="Chromosome"/>
</dbReference>
<dbReference type="InterPro" id="IPR046457">
    <property type="entry name" value="PMI_typeI_cat"/>
</dbReference>
<feature type="binding site" evidence="8">
    <location>
        <position position="265"/>
    </location>
    <ligand>
        <name>Zn(2+)</name>
        <dbReference type="ChEBI" id="CHEBI:29105"/>
    </ligand>
</feature>
<dbReference type="PRINTS" id="PR00714">
    <property type="entry name" value="MAN6PISMRASE"/>
</dbReference>
<dbReference type="SUPFAM" id="SSF51182">
    <property type="entry name" value="RmlC-like cupins"/>
    <property type="match status" value="1"/>
</dbReference>
<dbReference type="EMBL" id="CP033897">
    <property type="protein sequence ID" value="AZA10864.1"/>
    <property type="molecule type" value="Genomic_DNA"/>
</dbReference>
<dbReference type="PANTHER" id="PTHR10309:SF0">
    <property type="entry name" value="MANNOSE-6-PHOSPHATE ISOMERASE"/>
    <property type="match status" value="1"/>
</dbReference>
<dbReference type="OrthoDB" id="9792649at2"/>
<proteinExistence type="inferred from homology"/>
<feature type="binding site" evidence="8">
    <location>
        <position position="129"/>
    </location>
    <ligand>
        <name>Zn(2+)</name>
        <dbReference type="ChEBI" id="CHEBI:29105"/>
    </ligand>
</feature>
<keyword evidence="5 8" id="KW-0862">Zinc</keyword>
<dbReference type="PROSITE" id="PS00965">
    <property type="entry name" value="PMI_I_1"/>
    <property type="match status" value="1"/>
</dbReference>
<evidence type="ECO:0000259" key="9">
    <source>
        <dbReference type="Pfam" id="PF20511"/>
    </source>
</evidence>
<keyword evidence="11" id="KW-1185">Reference proteome</keyword>
<feature type="binding site" evidence="8">
    <location>
        <position position="94"/>
    </location>
    <ligand>
        <name>Zn(2+)</name>
        <dbReference type="ChEBI" id="CHEBI:29105"/>
    </ligand>
</feature>
<dbReference type="NCBIfam" id="TIGR00218">
    <property type="entry name" value="manA"/>
    <property type="match status" value="1"/>
</dbReference>
<evidence type="ECO:0000313" key="11">
    <source>
        <dbReference type="Proteomes" id="UP000271587"/>
    </source>
</evidence>
<evidence type="ECO:0000256" key="5">
    <source>
        <dbReference type="ARBA" id="ARBA00022833"/>
    </source>
</evidence>
<name>A0A3G6J458_9CORY</name>
<organism evidence="10 11">
    <name type="scientific">Corynebacterium gerontici</name>
    <dbReference type="NCBI Taxonomy" id="2079234"/>
    <lineage>
        <taxon>Bacteria</taxon>
        <taxon>Bacillati</taxon>
        <taxon>Actinomycetota</taxon>
        <taxon>Actinomycetes</taxon>
        <taxon>Mycobacteriales</taxon>
        <taxon>Corynebacteriaceae</taxon>
        <taxon>Corynebacterium</taxon>
    </lineage>
</organism>
<evidence type="ECO:0000256" key="4">
    <source>
        <dbReference type="ARBA" id="ARBA00022723"/>
    </source>
</evidence>